<gene>
    <name evidence="2" type="ORF">IDH45_03315</name>
</gene>
<proteinExistence type="predicted"/>
<protein>
    <submittedName>
        <fullName evidence="2">NUDIX hydrolase</fullName>
    </submittedName>
</protein>
<evidence type="ECO:0000259" key="1">
    <source>
        <dbReference type="PROSITE" id="PS51462"/>
    </source>
</evidence>
<keyword evidence="3" id="KW-1185">Reference proteome</keyword>
<dbReference type="EMBL" id="JACXJA010000003">
    <property type="protein sequence ID" value="MBD2861015.1"/>
    <property type="molecule type" value="Genomic_DNA"/>
</dbReference>
<comment type="caution">
    <text evidence="2">The sequence shown here is derived from an EMBL/GenBank/DDBJ whole genome shotgun (WGS) entry which is preliminary data.</text>
</comment>
<evidence type="ECO:0000313" key="2">
    <source>
        <dbReference type="EMBL" id="MBD2861015.1"/>
    </source>
</evidence>
<dbReference type="SUPFAM" id="SSF55811">
    <property type="entry name" value="Nudix"/>
    <property type="match status" value="1"/>
</dbReference>
<dbReference type="InterPro" id="IPR000086">
    <property type="entry name" value="NUDIX_hydrolase_dom"/>
</dbReference>
<name>A0A927C492_9BACL</name>
<dbReference type="Proteomes" id="UP000639396">
    <property type="component" value="Unassembled WGS sequence"/>
</dbReference>
<evidence type="ECO:0000313" key="3">
    <source>
        <dbReference type="Proteomes" id="UP000639396"/>
    </source>
</evidence>
<dbReference type="AlphaFoldDB" id="A0A927C492"/>
<dbReference type="InterPro" id="IPR015797">
    <property type="entry name" value="NUDIX_hydrolase-like_dom_sf"/>
</dbReference>
<feature type="domain" description="Nudix hydrolase" evidence="1">
    <location>
        <begin position="1"/>
        <end position="128"/>
    </location>
</feature>
<keyword evidence="2" id="KW-0378">Hydrolase</keyword>
<dbReference type="Gene3D" id="3.90.79.10">
    <property type="entry name" value="Nucleoside Triphosphate Pyrophosphohydrolase"/>
    <property type="match status" value="1"/>
</dbReference>
<dbReference type="PROSITE" id="PS51462">
    <property type="entry name" value="NUDIX"/>
    <property type="match status" value="1"/>
</dbReference>
<dbReference type="Pfam" id="PF00293">
    <property type="entry name" value="NUDIX"/>
    <property type="match status" value="1"/>
</dbReference>
<accession>A0A927C492</accession>
<organism evidence="2 3">
    <name type="scientific">Paenibacillus oceani</name>
    <dbReference type="NCBI Taxonomy" id="2772510"/>
    <lineage>
        <taxon>Bacteria</taxon>
        <taxon>Bacillati</taxon>
        <taxon>Bacillota</taxon>
        <taxon>Bacilli</taxon>
        <taxon>Bacillales</taxon>
        <taxon>Paenibacillaceae</taxon>
        <taxon>Paenibacillus</taxon>
    </lineage>
</organism>
<reference evidence="2" key="1">
    <citation type="submission" date="2020-09" db="EMBL/GenBank/DDBJ databases">
        <title>A novel bacterium of genus Paenibacillus, isolated from South China Sea.</title>
        <authorList>
            <person name="Huang H."/>
            <person name="Mo K."/>
            <person name="Hu Y."/>
        </authorList>
    </citation>
    <scope>NUCLEOTIDE SEQUENCE</scope>
    <source>
        <strain evidence="2">IB182363</strain>
    </source>
</reference>
<dbReference type="GO" id="GO:0016787">
    <property type="term" value="F:hydrolase activity"/>
    <property type="evidence" value="ECO:0007669"/>
    <property type="project" value="UniProtKB-KW"/>
</dbReference>
<sequence length="162" mass="18795">MMAAAMLFHEDKLLMMKRSMSRTLNPGMWAAVGGHLEPEELSRPRDACLREIAEETGFAETDIEQLTLRYVLLRNNQGELRQQFIYSGIAKRTDFVDTDEGELHWIPVARVLDRDIPYIFRAALEHYFREGPRDHAWVGTANRDTATGYPRVDWVPLTDPRY</sequence>